<name>A0ABP7WRB2_9SPHI</name>
<dbReference type="Pfam" id="PF02265">
    <property type="entry name" value="S1-P1_nuclease"/>
    <property type="match status" value="1"/>
</dbReference>
<keyword evidence="9" id="KW-1185">Reference proteome</keyword>
<feature type="signal peptide" evidence="7">
    <location>
        <begin position="1"/>
        <end position="24"/>
    </location>
</feature>
<evidence type="ECO:0000256" key="2">
    <source>
        <dbReference type="ARBA" id="ARBA00022723"/>
    </source>
</evidence>
<keyword evidence="5" id="KW-1015">Disulfide bond</keyword>
<evidence type="ECO:0000256" key="6">
    <source>
        <dbReference type="ARBA" id="ARBA00023180"/>
    </source>
</evidence>
<comment type="caution">
    <text evidence="8">The sequence shown here is derived from an EMBL/GenBank/DDBJ whole genome shotgun (WGS) entry which is preliminary data.</text>
</comment>
<evidence type="ECO:0000313" key="8">
    <source>
        <dbReference type="EMBL" id="GAA4094965.1"/>
    </source>
</evidence>
<keyword evidence="1" id="KW-0540">Nuclease</keyword>
<evidence type="ECO:0000256" key="7">
    <source>
        <dbReference type="SAM" id="SignalP"/>
    </source>
</evidence>
<accession>A0ABP7WRB2</accession>
<dbReference type="Proteomes" id="UP001500841">
    <property type="component" value="Unassembled WGS sequence"/>
</dbReference>
<organism evidence="8 9">
    <name type="scientific">Mucilaginibacter panaciglaebae</name>
    <dbReference type="NCBI Taxonomy" id="502331"/>
    <lineage>
        <taxon>Bacteria</taxon>
        <taxon>Pseudomonadati</taxon>
        <taxon>Bacteroidota</taxon>
        <taxon>Sphingobacteriia</taxon>
        <taxon>Sphingobacteriales</taxon>
        <taxon>Sphingobacteriaceae</taxon>
        <taxon>Mucilaginibacter</taxon>
    </lineage>
</organism>
<keyword evidence="7" id="KW-0732">Signal</keyword>
<evidence type="ECO:0000256" key="3">
    <source>
        <dbReference type="ARBA" id="ARBA00022759"/>
    </source>
</evidence>
<keyword evidence="2" id="KW-0479">Metal-binding</keyword>
<evidence type="ECO:0000313" key="9">
    <source>
        <dbReference type="Proteomes" id="UP001500841"/>
    </source>
</evidence>
<dbReference type="PANTHER" id="PTHR33146:SF26">
    <property type="entry name" value="ENDONUCLEASE 4"/>
    <property type="match status" value="1"/>
</dbReference>
<dbReference type="PANTHER" id="PTHR33146">
    <property type="entry name" value="ENDONUCLEASE 4"/>
    <property type="match status" value="1"/>
</dbReference>
<dbReference type="RefSeq" id="WP_345102989.1">
    <property type="nucleotide sequence ID" value="NZ_BAABCV010000005.1"/>
</dbReference>
<evidence type="ECO:0000256" key="1">
    <source>
        <dbReference type="ARBA" id="ARBA00022722"/>
    </source>
</evidence>
<feature type="chain" id="PRO_5045557686" evidence="7">
    <location>
        <begin position="25"/>
        <end position="264"/>
    </location>
</feature>
<dbReference type="InterPro" id="IPR008947">
    <property type="entry name" value="PLipase_C/P1_nuclease_dom_sf"/>
</dbReference>
<dbReference type="InterPro" id="IPR003154">
    <property type="entry name" value="S1/P1nuclease"/>
</dbReference>
<dbReference type="SUPFAM" id="SSF48537">
    <property type="entry name" value="Phospholipase C/P1 nuclease"/>
    <property type="match status" value="1"/>
</dbReference>
<dbReference type="CDD" id="cd11010">
    <property type="entry name" value="S1-P1_nuclease"/>
    <property type="match status" value="1"/>
</dbReference>
<evidence type="ECO:0000256" key="4">
    <source>
        <dbReference type="ARBA" id="ARBA00022801"/>
    </source>
</evidence>
<keyword evidence="6" id="KW-0325">Glycoprotein</keyword>
<proteinExistence type="predicted"/>
<protein>
    <submittedName>
        <fullName evidence="8">S1/P1 nuclease</fullName>
    </submittedName>
</protein>
<keyword evidence="3" id="KW-0255">Endonuclease</keyword>
<gene>
    <name evidence="8" type="ORF">GCM10022392_17390</name>
</gene>
<evidence type="ECO:0000256" key="5">
    <source>
        <dbReference type="ARBA" id="ARBA00023157"/>
    </source>
</evidence>
<sequence>MKLKFVKKLALGLAIIYAPMQSMAWGTNGHRISGQIAENHLTPKALAAVRAILGHESIAMASNWADFIKSDPAYNYLYSWHFVDFERPMSYPEMTEYLNHDTNPNAYNKLEFLVSELKKKTTTKENKLLYLRLLIHITEDIHQPMHTAHSGDKGGNDFKVNWFTKPTNLHSIWDTELINFQDLSYTEYVKAIDYPTAAQIKDWQAAPISKWVFESSNLAEQLYKEITPGETLNYKYNFTHIDILNQQLLKGGIRLAGLLNKIFG</sequence>
<dbReference type="Gene3D" id="1.10.575.10">
    <property type="entry name" value="P1 Nuclease"/>
    <property type="match status" value="1"/>
</dbReference>
<dbReference type="EMBL" id="BAABCV010000005">
    <property type="protein sequence ID" value="GAA4094965.1"/>
    <property type="molecule type" value="Genomic_DNA"/>
</dbReference>
<reference evidence="9" key="1">
    <citation type="journal article" date="2019" name="Int. J. Syst. Evol. Microbiol.">
        <title>The Global Catalogue of Microorganisms (GCM) 10K type strain sequencing project: providing services to taxonomists for standard genome sequencing and annotation.</title>
        <authorList>
            <consortium name="The Broad Institute Genomics Platform"/>
            <consortium name="The Broad Institute Genome Sequencing Center for Infectious Disease"/>
            <person name="Wu L."/>
            <person name="Ma J."/>
        </authorList>
    </citation>
    <scope>NUCLEOTIDE SEQUENCE [LARGE SCALE GENOMIC DNA]</scope>
    <source>
        <strain evidence="9">JCM 17085</strain>
    </source>
</reference>
<keyword evidence="4" id="KW-0378">Hydrolase</keyword>